<dbReference type="EMBL" id="AM412318">
    <property type="protein sequence ID" value="CAL81549.1"/>
    <property type="molecule type" value="Genomic_DNA"/>
</dbReference>
<dbReference type="PATRIC" id="fig|413999.7.peg.3633"/>
<gene>
    <name evidence="1" type="primary">btcB</name>
    <name evidence="1" type="ordered locus">CBOP16</name>
</gene>
<dbReference type="GeneID" id="5188032"/>
<dbReference type="HOGENOM" id="CLU_3060076_0_0_9"/>
<keyword evidence="2" id="KW-1185">Reference proteome</keyword>
<dbReference type="Proteomes" id="UP000001986">
    <property type="component" value="Plasmid pBOT3502"/>
</dbReference>
<dbReference type="KEGG" id="cbo:CBOP16"/>
<geneLocation type="plasmid" evidence="1 2">
    <name>pBOT3502</name>
</geneLocation>
<evidence type="ECO:0000313" key="2">
    <source>
        <dbReference type="Proteomes" id="UP000001986"/>
    </source>
</evidence>
<organism evidence="1 2">
    <name type="scientific">Clostridium botulinum (strain Hall / ATCC 3502 / NCTC 13319 / Type A)</name>
    <dbReference type="NCBI Taxonomy" id="441771"/>
    <lineage>
        <taxon>Bacteria</taxon>
        <taxon>Bacillati</taxon>
        <taxon>Bacillota</taxon>
        <taxon>Clostridia</taxon>
        <taxon>Eubacteriales</taxon>
        <taxon>Clostridiaceae</taxon>
        <taxon>Clostridium</taxon>
    </lineage>
</organism>
<dbReference type="PROSITE" id="PS51257">
    <property type="entry name" value="PROKAR_LIPOPROTEIN"/>
    <property type="match status" value="1"/>
</dbReference>
<sequence length="53" mass="5441">MEKPKITNANMVACSGNPYAAIAMLGLACGADFAYCQMPSVSDLWGSGTAKAL</sequence>
<dbReference type="AlphaFoldDB" id="A5I836"/>
<accession>A5I836</accession>
<reference evidence="1 2" key="1">
    <citation type="journal article" date="2007" name="Genome Res.">
        <title>Genome sequence of a proteolytic (Group I) Clostridium botulinum strain Hall A and comparative analysis of the clostridial genomes.</title>
        <authorList>
            <person name="Sebaihia M."/>
            <person name="Peck M.W."/>
            <person name="Minton N.P."/>
            <person name="Thomson N.R."/>
            <person name="Holden M.T.G."/>
            <person name="Mitchell W.J."/>
            <person name="Carter A.T."/>
            <person name="Bentley S.D."/>
            <person name="Mason D.R."/>
            <person name="Crossman L."/>
            <person name="Paul C.J."/>
            <person name="Ivens A."/>
            <person name="Wells-Bennik M.H.J."/>
            <person name="Davis I.J."/>
            <person name="Cerdeno-Tarraga A.M."/>
            <person name="Churcher C."/>
            <person name="Quail M.A."/>
            <person name="Chillingworth T."/>
            <person name="Feltwell T."/>
            <person name="Fraser A."/>
            <person name="Goodhead I."/>
            <person name="Hance Z."/>
            <person name="Jagels K."/>
            <person name="Larke N."/>
            <person name="Maddison M."/>
            <person name="Moule S."/>
            <person name="Mungall K."/>
            <person name="Norbertczak H."/>
            <person name="Rabbinowitsch E."/>
            <person name="Sanders M."/>
            <person name="Simmonds M."/>
            <person name="White B."/>
            <person name="Whithead S."/>
            <person name="Parkhill J."/>
        </authorList>
    </citation>
    <scope>NUCLEOTIDE SEQUENCE [LARGE SCALE GENOMIC DNA]</scope>
    <source>
        <strain evidence="2">Hall / ATCC 3502 / NCTC 13319 / Type A [Sanger]</strain>
        <plasmid evidence="2">Plasmid pBOT3502</plasmid>
    </source>
</reference>
<evidence type="ECO:0000313" key="1">
    <source>
        <dbReference type="EMBL" id="CAL81549.1"/>
    </source>
</evidence>
<protein>
    <submittedName>
        <fullName evidence="1">Bacteriocin</fullName>
    </submittedName>
</protein>
<name>A5I836_CLOBH</name>
<keyword evidence="1" id="KW-0614">Plasmid</keyword>
<proteinExistence type="predicted"/>